<name>B7WRH0_COMTK</name>
<accession>B7WRH0</accession>
<organism evidence="1 2">
    <name type="scientific">Comamonas testosteroni (strain DSM 14576 / KF-1)</name>
    <name type="common">Pseudomonas testosteroni</name>
    <dbReference type="NCBI Taxonomy" id="399795"/>
    <lineage>
        <taxon>Bacteria</taxon>
        <taxon>Pseudomonadati</taxon>
        <taxon>Pseudomonadota</taxon>
        <taxon>Betaproteobacteria</taxon>
        <taxon>Burkholderiales</taxon>
        <taxon>Comamonadaceae</taxon>
        <taxon>Comamonas</taxon>
    </lineage>
</organism>
<reference evidence="1 2" key="1">
    <citation type="journal article" date="2004" name="Appl. Environ. Microbiol.">
        <title>Mineralization of individual congeners of linear alkylbenzenesulfonate by defined pairs of heterotrophic bacteria.</title>
        <authorList>
            <person name="Schleheck D."/>
            <person name="Knepper T.P."/>
            <person name="Fischer K."/>
            <person name="Cook A.M."/>
        </authorList>
    </citation>
    <scope>NUCLEOTIDE SEQUENCE [LARGE SCALE GENOMIC DNA]</scope>
    <source>
        <strain evidence="2">DSM 14576 / KF-1</strain>
    </source>
</reference>
<evidence type="ECO:0000313" key="1">
    <source>
        <dbReference type="EMBL" id="EED67155.1"/>
    </source>
</evidence>
<evidence type="ECO:0000313" key="2">
    <source>
        <dbReference type="Proteomes" id="UP000003039"/>
    </source>
</evidence>
<gene>
    <name evidence="1" type="ORF">CtesDRAFT_PD2101</name>
</gene>
<dbReference type="EMBL" id="AAUJ02000001">
    <property type="protein sequence ID" value="EED67155.1"/>
    <property type="molecule type" value="Genomic_DNA"/>
</dbReference>
<dbReference type="Proteomes" id="UP000003039">
    <property type="component" value="Unassembled WGS sequence"/>
</dbReference>
<protein>
    <submittedName>
        <fullName evidence="1">Uncharacterized protein</fullName>
    </submittedName>
</protein>
<comment type="caution">
    <text evidence="1">The sequence shown here is derived from an EMBL/GenBank/DDBJ whole genome shotgun (WGS) entry which is preliminary data.</text>
</comment>
<proteinExistence type="predicted"/>
<dbReference type="AlphaFoldDB" id="B7WRH0"/>
<sequence length="44" mass="4940">MDQGGNASSFKATKQSFTPLFMKYELSLALPRDHHAVTKLKEKS</sequence>